<dbReference type="EMBL" id="JBJQOH010000007">
    <property type="protein sequence ID" value="KAL3679087.1"/>
    <property type="molecule type" value="Genomic_DNA"/>
</dbReference>
<accession>A0ABD3GLQ7</accession>
<sequence>MLLRSASTGVLSSLVSCGPAPVAGESVLELHTDHLPVGKSSVPSTPTHASASVAAHRIGDDTRSIDGGGESDNGGHGPWPRFRKVQSESDLQSLCRASSGSFSAFAAAESLLAPSESSDVVESFGVMKKSWSKRGRSGSIRRGRSLSVISSGKHMEIDDAISELAESLTPLSSVGHWEELQDLKLEASPTAAFRRGESKASVETKDYIYDESNYMVSSLAQEVATFSGRQQEAVRSSAASMSVAVESSRVGLVYGSQQRAAVAEQLLGTMYVTDVGMGGGGRGGVYKVSGGGGGTEGGAGDTRGAEAHFRRQLQADPENALLLRNYAKFLDEVVKEPHRAEVYYERAILASPGDGEVLGAYAKLIWDVYKDEDRAGRYFEQALEASPDDCYLSAAHAAFLWASEDDEAGGEEQGEEIPSGNRYNDNYLAPPVYGTAAAASA</sequence>
<feature type="compositionally biased region" description="Gly residues" evidence="1">
    <location>
        <begin position="66"/>
        <end position="77"/>
    </location>
</feature>
<name>A0ABD3GLQ7_9MARC</name>
<gene>
    <name evidence="3" type="ORF">R1sor_022043</name>
</gene>
<dbReference type="PANTHER" id="PTHR26312">
    <property type="entry name" value="TETRATRICOPEPTIDE REPEAT PROTEIN 5"/>
    <property type="match status" value="1"/>
</dbReference>
<feature type="compositionally biased region" description="Polar residues" evidence="1">
    <location>
        <begin position="41"/>
        <end position="50"/>
    </location>
</feature>
<comment type="caution">
    <text evidence="3">The sequence shown here is derived from an EMBL/GenBank/DDBJ whole genome shotgun (WGS) entry which is preliminary data.</text>
</comment>
<dbReference type="SUPFAM" id="SSF48452">
    <property type="entry name" value="TPR-like"/>
    <property type="match status" value="1"/>
</dbReference>
<reference evidence="3 4" key="1">
    <citation type="submission" date="2024-09" db="EMBL/GenBank/DDBJ databases">
        <title>Chromosome-scale assembly of Riccia sorocarpa.</title>
        <authorList>
            <person name="Paukszto L."/>
        </authorList>
    </citation>
    <scope>NUCLEOTIDE SEQUENCE [LARGE SCALE GENOMIC DNA]</scope>
    <source>
        <strain evidence="3">LP-2024</strain>
        <tissue evidence="3">Aerial parts of the thallus</tissue>
    </source>
</reference>
<keyword evidence="4" id="KW-1185">Reference proteome</keyword>
<proteinExistence type="predicted"/>
<dbReference type="PROSITE" id="PS51257">
    <property type="entry name" value="PROKAR_LIPOPROTEIN"/>
    <property type="match status" value="1"/>
</dbReference>
<evidence type="ECO:0000313" key="3">
    <source>
        <dbReference type="EMBL" id="KAL3679087.1"/>
    </source>
</evidence>
<evidence type="ECO:0000313" key="4">
    <source>
        <dbReference type="Proteomes" id="UP001633002"/>
    </source>
</evidence>
<feature type="region of interest" description="Disordered" evidence="1">
    <location>
        <begin position="404"/>
        <end position="427"/>
    </location>
</feature>
<dbReference type="InterPro" id="IPR057352">
    <property type="entry name" value="TPR_TmcB/C"/>
</dbReference>
<dbReference type="AlphaFoldDB" id="A0ABD3GLQ7"/>
<dbReference type="PANTHER" id="PTHR26312:SF222">
    <property type="entry name" value="EXPRESSED PROTEIN"/>
    <property type="match status" value="1"/>
</dbReference>
<feature type="region of interest" description="Disordered" evidence="1">
    <location>
        <begin position="39"/>
        <end position="82"/>
    </location>
</feature>
<dbReference type="InterPro" id="IPR011990">
    <property type="entry name" value="TPR-like_helical_dom_sf"/>
</dbReference>
<evidence type="ECO:0000256" key="1">
    <source>
        <dbReference type="SAM" id="MobiDB-lite"/>
    </source>
</evidence>
<dbReference type="Pfam" id="PF25474">
    <property type="entry name" value="TPR_TmcB"/>
    <property type="match status" value="1"/>
</dbReference>
<protein>
    <recommendedName>
        <fullName evidence="2">TmcB/TmcC TPR repeats domain-containing protein</fullName>
    </recommendedName>
</protein>
<dbReference type="Gene3D" id="1.25.40.10">
    <property type="entry name" value="Tetratricopeptide repeat domain"/>
    <property type="match status" value="1"/>
</dbReference>
<dbReference type="Proteomes" id="UP001633002">
    <property type="component" value="Unassembled WGS sequence"/>
</dbReference>
<feature type="compositionally biased region" description="Acidic residues" evidence="1">
    <location>
        <begin position="404"/>
        <end position="415"/>
    </location>
</feature>
<evidence type="ECO:0000259" key="2">
    <source>
        <dbReference type="Pfam" id="PF25474"/>
    </source>
</evidence>
<feature type="domain" description="TmcB/TmcC TPR repeats" evidence="2">
    <location>
        <begin position="304"/>
        <end position="348"/>
    </location>
</feature>
<organism evidence="3 4">
    <name type="scientific">Riccia sorocarpa</name>
    <dbReference type="NCBI Taxonomy" id="122646"/>
    <lineage>
        <taxon>Eukaryota</taxon>
        <taxon>Viridiplantae</taxon>
        <taxon>Streptophyta</taxon>
        <taxon>Embryophyta</taxon>
        <taxon>Marchantiophyta</taxon>
        <taxon>Marchantiopsida</taxon>
        <taxon>Marchantiidae</taxon>
        <taxon>Marchantiales</taxon>
        <taxon>Ricciaceae</taxon>
        <taxon>Riccia</taxon>
    </lineage>
</organism>